<proteinExistence type="predicted"/>
<protein>
    <submittedName>
        <fullName evidence="1">Uncharacterized protein</fullName>
    </submittedName>
</protein>
<comment type="caution">
    <text evidence="1">The sequence shown here is derived from an EMBL/GenBank/DDBJ whole genome shotgun (WGS) entry which is preliminary data.</text>
</comment>
<reference evidence="1" key="1">
    <citation type="journal article" date="2014" name="Front. Microbiol.">
        <title>High frequency of phylogenetically diverse reductive dehalogenase-homologous genes in deep subseafloor sedimentary metagenomes.</title>
        <authorList>
            <person name="Kawai M."/>
            <person name="Futagami T."/>
            <person name="Toyoda A."/>
            <person name="Takaki Y."/>
            <person name="Nishi S."/>
            <person name="Hori S."/>
            <person name="Arai W."/>
            <person name="Tsubouchi T."/>
            <person name="Morono Y."/>
            <person name="Uchiyama I."/>
            <person name="Ito T."/>
            <person name="Fujiyama A."/>
            <person name="Inagaki F."/>
            <person name="Takami H."/>
        </authorList>
    </citation>
    <scope>NUCLEOTIDE SEQUENCE</scope>
    <source>
        <strain evidence="1">Expedition CK06-06</strain>
    </source>
</reference>
<gene>
    <name evidence="1" type="ORF">S01H1_10234</name>
</gene>
<sequence length="54" mass="6145">MAQIRVSATTYERLVLLKRGMDTFDDVILRLLLLYGEAQSVPPEPKKLEKRKGG</sequence>
<evidence type="ECO:0000313" key="1">
    <source>
        <dbReference type="EMBL" id="GAF70087.1"/>
    </source>
</evidence>
<dbReference type="AlphaFoldDB" id="X0S2D2"/>
<name>X0S2D2_9ZZZZ</name>
<accession>X0S2D2</accession>
<dbReference type="EMBL" id="BARS01005227">
    <property type="protein sequence ID" value="GAF70087.1"/>
    <property type="molecule type" value="Genomic_DNA"/>
</dbReference>
<organism evidence="1">
    <name type="scientific">marine sediment metagenome</name>
    <dbReference type="NCBI Taxonomy" id="412755"/>
    <lineage>
        <taxon>unclassified sequences</taxon>
        <taxon>metagenomes</taxon>
        <taxon>ecological metagenomes</taxon>
    </lineage>
</organism>